<proteinExistence type="predicted"/>
<accession>A0A3G4UNI8</accession>
<dbReference type="GeneID" id="93807991"/>
<dbReference type="AlphaFoldDB" id="A0A379YY07"/>
<organism evidence="2 3">
    <name type="scientific">Shewanella algae</name>
    <dbReference type="NCBI Taxonomy" id="38313"/>
    <lineage>
        <taxon>Bacteria</taxon>
        <taxon>Pseudomonadati</taxon>
        <taxon>Pseudomonadota</taxon>
        <taxon>Gammaproteobacteria</taxon>
        <taxon>Alteromonadales</taxon>
        <taxon>Shewanellaceae</taxon>
        <taxon>Shewanella</taxon>
    </lineage>
</organism>
<gene>
    <name evidence="2" type="ORF">NCTC10738_00640</name>
    <name evidence="1" type="ORF">TUM17379_09410</name>
</gene>
<dbReference type="Proteomes" id="UP000825078">
    <property type="component" value="Chromosome"/>
</dbReference>
<dbReference type="Proteomes" id="UP000254069">
    <property type="component" value="Unassembled WGS sequence"/>
</dbReference>
<dbReference type="RefSeq" id="WP_025010031.1">
    <property type="nucleotide sequence ID" value="NZ_AP024609.1"/>
</dbReference>
<evidence type="ECO:0000313" key="3">
    <source>
        <dbReference type="Proteomes" id="UP000254069"/>
    </source>
</evidence>
<evidence type="ECO:0000313" key="1">
    <source>
        <dbReference type="EMBL" id="BCV43923.1"/>
    </source>
</evidence>
<reference evidence="1" key="2">
    <citation type="submission" date="2021-05" db="EMBL/GenBank/DDBJ databases">
        <title>Molecular characterization for Shewanella algae harboring chromosomal blaOXA-55-like strains isolated from clinical and environment sample.</title>
        <authorList>
            <person name="Ohama Y."/>
            <person name="Aoki K."/>
            <person name="Harada S."/>
            <person name="Moriya K."/>
            <person name="Ishii Y."/>
            <person name="Tateda K."/>
        </authorList>
    </citation>
    <scope>NUCLEOTIDE SEQUENCE</scope>
    <source>
        <strain evidence="1">TUM17379</strain>
    </source>
</reference>
<evidence type="ECO:0000313" key="2">
    <source>
        <dbReference type="EMBL" id="SUI51467.1"/>
    </source>
</evidence>
<keyword evidence="3" id="KW-1185">Reference proteome</keyword>
<dbReference type="EMBL" id="UGYO01000001">
    <property type="protein sequence ID" value="SUI51467.1"/>
    <property type="molecule type" value="Genomic_DNA"/>
</dbReference>
<dbReference type="EMBL" id="AP024613">
    <property type="protein sequence ID" value="BCV43923.1"/>
    <property type="molecule type" value="Genomic_DNA"/>
</dbReference>
<accession>A0A379YY07</accession>
<dbReference type="PROSITE" id="PS51257">
    <property type="entry name" value="PROKAR_LIPOPROTEIN"/>
    <property type="match status" value="1"/>
</dbReference>
<name>A0A379YY07_9GAMM</name>
<sequence length="169" mass="19127">MARRWLWMINLLILIFLLGCLLVIYRFSQTAPALALNCSSELYDRQLNEGEDAQHYLLLDLQTKGKRALVNYRYFNMDGTPAGSILMQGQLASEEAGRYQILVTDKQELSGKGARPAHMQYLSYISSFNLSNEGLHHLALEILDADEAKDYAIVLFQPSNTVCGCRLIH</sequence>
<reference evidence="2 3" key="1">
    <citation type="submission" date="2018-06" db="EMBL/GenBank/DDBJ databases">
        <authorList>
            <consortium name="Pathogen Informatics"/>
            <person name="Doyle S."/>
        </authorList>
    </citation>
    <scope>NUCLEOTIDE SEQUENCE [LARGE SCALE GENOMIC DNA]</scope>
    <source>
        <strain evidence="2 3">NCTC10738</strain>
    </source>
</reference>
<protein>
    <submittedName>
        <fullName evidence="2">Uncharacterized protein</fullName>
    </submittedName>
</protein>